<dbReference type="EMBL" id="LT838813">
    <property type="protein sequence ID" value="SMD44823.1"/>
    <property type="molecule type" value="Genomic_DNA"/>
</dbReference>
<dbReference type="Pfam" id="PF13707">
    <property type="entry name" value="RloB"/>
    <property type="match status" value="1"/>
</dbReference>
<dbReference type="AlphaFoldDB" id="A0A1W2H7E1"/>
<reference evidence="2" key="1">
    <citation type="submission" date="2017-04" db="EMBL/GenBank/DDBJ databases">
        <authorList>
            <person name="Varghese N."/>
            <person name="Submissions S."/>
        </authorList>
    </citation>
    <scope>NUCLEOTIDE SEQUENCE [LARGE SCALE GENOMIC DNA]</scope>
    <source>
        <strain evidence="2">DSM 16537</strain>
    </source>
</reference>
<protein>
    <submittedName>
        <fullName evidence="1">RloB-like protein</fullName>
    </submittedName>
</protein>
<accession>A0A1W2H7E1</accession>
<keyword evidence="2" id="KW-1185">Reference proteome</keyword>
<sequence>MARKIKIPNEHLKRFAREEEKRKRDFRTKRQFYLIVCEGEKTEPNYFKGLKEDLPKGVLTFYQIDIEGTGRNTQSLVDEALRLKLSYEKENSRPIDRLWVVFDKDSFSAQDFNSAIQRCSNSSPEIGCAWSNEAFELWYLLHFHFYNNGINRTDYQQLIEGNLRPHIGEHYRYQKNSEEMYDLLKTYGNQDNAIRNAKNLTENLIGQQDYANHNPCTMVWKLVEELMGLK</sequence>
<evidence type="ECO:0000313" key="1">
    <source>
        <dbReference type="EMBL" id="SMD44823.1"/>
    </source>
</evidence>
<gene>
    <name evidence="1" type="ORF">SAMN00777080_3457</name>
</gene>
<evidence type="ECO:0000313" key="2">
    <source>
        <dbReference type="Proteomes" id="UP000192333"/>
    </source>
</evidence>
<name>A0A1W2H7E1_9BACT</name>
<dbReference type="Proteomes" id="UP000192333">
    <property type="component" value="Chromosome I"/>
</dbReference>
<proteinExistence type="predicted"/>
<organism evidence="1 2">
    <name type="scientific">Aquiflexum balticum DSM 16537</name>
    <dbReference type="NCBI Taxonomy" id="758820"/>
    <lineage>
        <taxon>Bacteria</taxon>
        <taxon>Pseudomonadati</taxon>
        <taxon>Bacteroidota</taxon>
        <taxon>Cytophagia</taxon>
        <taxon>Cytophagales</taxon>
        <taxon>Cyclobacteriaceae</taxon>
        <taxon>Aquiflexum</taxon>
    </lineage>
</organism>
<dbReference type="RefSeq" id="WP_084121607.1">
    <property type="nucleotide sequence ID" value="NZ_LT838813.1"/>
</dbReference>
<dbReference type="OrthoDB" id="9796523at2"/>
<dbReference type="InterPro" id="IPR025591">
    <property type="entry name" value="RloB"/>
</dbReference>